<keyword evidence="3 7" id="KW-0812">Transmembrane</keyword>
<accession>A0ABV8ETR0</accession>
<keyword evidence="2" id="KW-1003">Cell membrane</keyword>
<organism evidence="9 10">
    <name type="scientific">Streptosporangium jomthongense</name>
    <dbReference type="NCBI Taxonomy" id="1193683"/>
    <lineage>
        <taxon>Bacteria</taxon>
        <taxon>Bacillati</taxon>
        <taxon>Actinomycetota</taxon>
        <taxon>Actinomycetes</taxon>
        <taxon>Streptosporangiales</taxon>
        <taxon>Streptosporangiaceae</taxon>
        <taxon>Streptosporangium</taxon>
    </lineage>
</organism>
<keyword evidence="5 7" id="KW-0472">Membrane</keyword>
<reference evidence="10" key="1">
    <citation type="journal article" date="2019" name="Int. J. Syst. Evol. Microbiol.">
        <title>The Global Catalogue of Microorganisms (GCM) 10K type strain sequencing project: providing services to taxonomists for standard genome sequencing and annotation.</title>
        <authorList>
            <consortium name="The Broad Institute Genomics Platform"/>
            <consortium name="The Broad Institute Genome Sequencing Center for Infectious Disease"/>
            <person name="Wu L."/>
            <person name="Ma J."/>
        </authorList>
    </citation>
    <scope>NUCLEOTIDE SEQUENCE [LARGE SCALE GENOMIC DNA]</scope>
    <source>
        <strain evidence="10">TBRC 7912</strain>
    </source>
</reference>
<evidence type="ECO:0000259" key="8">
    <source>
        <dbReference type="Pfam" id="PF02687"/>
    </source>
</evidence>
<feature type="transmembrane region" description="Helical" evidence="7">
    <location>
        <begin position="283"/>
        <end position="303"/>
    </location>
</feature>
<dbReference type="Proteomes" id="UP001595698">
    <property type="component" value="Unassembled WGS sequence"/>
</dbReference>
<feature type="transmembrane region" description="Helical" evidence="7">
    <location>
        <begin position="779"/>
        <end position="802"/>
    </location>
</feature>
<evidence type="ECO:0000256" key="5">
    <source>
        <dbReference type="ARBA" id="ARBA00023136"/>
    </source>
</evidence>
<dbReference type="InterPro" id="IPR050250">
    <property type="entry name" value="Macrolide_Exporter_MacB"/>
</dbReference>
<keyword evidence="10" id="KW-1185">Reference proteome</keyword>
<feature type="transmembrane region" description="Helical" evidence="7">
    <location>
        <begin position="839"/>
        <end position="861"/>
    </location>
</feature>
<feature type="transmembrane region" description="Helical" evidence="7">
    <location>
        <begin position="21"/>
        <end position="44"/>
    </location>
</feature>
<comment type="caution">
    <text evidence="9">The sequence shown here is derived from an EMBL/GenBank/DDBJ whole genome shotgun (WGS) entry which is preliminary data.</text>
</comment>
<name>A0ABV8ETR0_9ACTN</name>
<comment type="similarity">
    <text evidence="6">Belongs to the ABC-4 integral membrane protein family.</text>
</comment>
<sequence length="872" mass="90504">MSALFAALRISRRDIWRAKARSALIVVMIGLPVLAVTAALTIFATRELTPEEQVPMLLGAADARLVDTGESRPIRQDVLGESWEPYGERRAEPRSQERIQALLGQGARVIPVRSADEEYSTGGRYTPIGVVELDLRDPMTKGMFPLIQGRYPRSADEVVVTASRNVPVGATIRYTRRGVTKHVVGRVVEQRTEYGGSLIGLPGSLLPASSGGSGTDDAWLADLPAPLTWAGTLRLNQAGIAAMSSAVLADPPSVGKGPGQALAFHWGGTAWTTSGMVSAVSGIVLAVIEVVLLAGPAFAVGIRRRRRELALLSAQGASARHLKLVVLADGLTLGLVAAVLGPVLGVGAARVIAAVMGIWPAGELGPFEVPVGQIVPVAVLGLVSGVAAAVVPAVQAAGTDAVTVLAGRRPTARDRAGRPLAGLVLLTAGTAAMLYGTVSIEAWIYLGGALGLLGLVMVTPWLVRWIGGLAGGLPLPLRLAVRDASRNRGRTAPAVVAVLAAAAAFSTVAVGATSSVATGERHYRTGYPQGTTVIYGDDVPKETWERIRPLVAEVFPRTTPLATYQALDGEGGALDFALERRSCRKCFTLWGPLGTLPVGGPDLLRLLLGRTDRAAEVALAEGKVVIFDPAVVRNGEVRLAVRRLPVGGEKPAVTMPAVGATVQGPALVLGVAPEAAVTRAGYVPGLIGFIVRPEDGRPDPERERRLSEAIRVITPDVTVTTAGSVDSGRIDPTLWVMGALASLVVLGGTLAASGLAAADARPDLDTLSAVGARPRTRRAVAAGQAVFVAGLGVPLGLLVGLLPGFAMASQSVVQRNDYREVGFNGVAYPKLEMVLSVPWLPLVAVGVGLPLLAGLIALAFARTGVTLTRRLG</sequence>
<feature type="transmembrane region" description="Helical" evidence="7">
    <location>
        <begin position="734"/>
        <end position="758"/>
    </location>
</feature>
<dbReference type="RefSeq" id="WP_386187352.1">
    <property type="nucleotide sequence ID" value="NZ_JBHSBC010000001.1"/>
</dbReference>
<keyword evidence="4 7" id="KW-1133">Transmembrane helix</keyword>
<evidence type="ECO:0000256" key="3">
    <source>
        <dbReference type="ARBA" id="ARBA00022692"/>
    </source>
</evidence>
<evidence type="ECO:0000256" key="6">
    <source>
        <dbReference type="ARBA" id="ARBA00038076"/>
    </source>
</evidence>
<dbReference type="PANTHER" id="PTHR30572:SF4">
    <property type="entry name" value="ABC TRANSPORTER PERMEASE YTRF"/>
    <property type="match status" value="1"/>
</dbReference>
<feature type="transmembrane region" description="Helical" evidence="7">
    <location>
        <begin position="492"/>
        <end position="512"/>
    </location>
</feature>
<comment type="subcellular location">
    <subcellularLocation>
        <location evidence="1">Cell membrane</location>
        <topology evidence="1">Multi-pass membrane protein</topology>
    </subcellularLocation>
</comment>
<dbReference type="EMBL" id="JBHSBC010000001">
    <property type="protein sequence ID" value="MFC3978964.1"/>
    <property type="molecule type" value="Genomic_DNA"/>
</dbReference>
<feature type="transmembrane region" description="Helical" evidence="7">
    <location>
        <begin position="419"/>
        <end position="436"/>
    </location>
</feature>
<evidence type="ECO:0000256" key="4">
    <source>
        <dbReference type="ARBA" id="ARBA00022989"/>
    </source>
</evidence>
<feature type="transmembrane region" description="Helical" evidence="7">
    <location>
        <begin position="324"/>
        <end position="353"/>
    </location>
</feature>
<gene>
    <name evidence="9" type="ORF">ACFOYY_02460</name>
</gene>
<evidence type="ECO:0000256" key="1">
    <source>
        <dbReference type="ARBA" id="ARBA00004651"/>
    </source>
</evidence>
<evidence type="ECO:0000256" key="2">
    <source>
        <dbReference type="ARBA" id="ARBA00022475"/>
    </source>
</evidence>
<feature type="transmembrane region" description="Helical" evidence="7">
    <location>
        <begin position="373"/>
        <end position="398"/>
    </location>
</feature>
<evidence type="ECO:0000256" key="7">
    <source>
        <dbReference type="SAM" id="Phobius"/>
    </source>
</evidence>
<protein>
    <submittedName>
        <fullName evidence="9">FtsX-like permease family protein</fullName>
    </submittedName>
</protein>
<dbReference type="Pfam" id="PF02687">
    <property type="entry name" value="FtsX"/>
    <property type="match status" value="2"/>
</dbReference>
<feature type="domain" description="ABC3 transporter permease C-terminal" evidence="8">
    <location>
        <begin position="284"/>
        <end position="398"/>
    </location>
</feature>
<feature type="domain" description="ABC3 transporter permease C-terminal" evidence="8">
    <location>
        <begin position="736"/>
        <end position="860"/>
    </location>
</feature>
<dbReference type="PANTHER" id="PTHR30572">
    <property type="entry name" value="MEMBRANE COMPONENT OF TRANSPORTER-RELATED"/>
    <property type="match status" value="1"/>
</dbReference>
<evidence type="ECO:0000313" key="10">
    <source>
        <dbReference type="Proteomes" id="UP001595698"/>
    </source>
</evidence>
<dbReference type="InterPro" id="IPR003838">
    <property type="entry name" value="ABC3_permease_C"/>
</dbReference>
<evidence type="ECO:0000313" key="9">
    <source>
        <dbReference type="EMBL" id="MFC3978964.1"/>
    </source>
</evidence>
<proteinExistence type="inferred from homology"/>